<comment type="caution">
    <text evidence="3">The sequence shown here is derived from an EMBL/GenBank/DDBJ whole genome shotgun (WGS) entry which is preliminary data.</text>
</comment>
<protein>
    <submittedName>
        <fullName evidence="3">Uncharacterized protein</fullName>
    </submittedName>
</protein>
<evidence type="ECO:0000313" key="3">
    <source>
        <dbReference type="EMBL" id="KAA6324659.1"/>
    </source>
</evidence>
<name>A0A5J4QTV3_9ZZZZ</name>
<organism evidence="3">
    <name type="scientific">termite gut metagenome</name>
    <dbReference type="NCBI Taxonomy" id="433724"/>
    <lineage>
        <taxon>unclassified sequences</taxon>
        <taxon>metagenomes</taxon>
        <taxon>organismal metagenomes</taxon>
    </lineage>
</organism>
<feature type="transmembrane region" description="Helical" evidence="2">
    <location>
        <begin position="77"/>
        <end position="100"/>
    </location>
</feature>
<evidence type="ECO:0000256" key="1">
    <source>
        <dbReference type="SAM" id="Coils"/>
    </source>
</evidence>
<proteinExistence type="predicted"/>
<evidence type="ECO:0000256" key="2">
    <source>
        <dbReference type="SAM" id="Phobius"/>
    </source>
</evidence>
<feature type="transmembrane region" description="Helical" evidence="2">
    <location>
        <begin position="43"/>
        <end position="65"/>
    </location>
</feature>
<accession>A0A5J4QTV3</accession>
<keyword evidence="1" id="KW-0175">Coiled coil</keyword>
<reference evidence="3" key="1">
    <citation type="submission" date="2019-03" db="EMBL/GenBank/DDBJ databases">
        <title>Single cell metagenomics reveals metabolic interactions within the superorganism composed of flagellate Streblomastix strix and complex community of Bacteroidetes bacteria on its surface.</title>
        <authorList>
            <person name="Treitli S.C."/>
            <person name="Kolisko M."/>
            <person name="Husnik F."/>
            <person name="Keeling P."/>
            <person name="Hampl V."/>
        </authorList>
    </citation>
    <scope>NUCLEOTIDE SEQUENCE</scope>
    <source>
        <strain evidence="3">STM</strain>
    </source>
</reference>
<keyword evidence="2" id="KW-1133">Transmembrane helix</keyword>
<keyword evidence="2" id="KW-0472">Membrane</keyword>
<dbReference type="AlphaFoldDB" id="A0A5J4QTV3"/>
<feature type="coiled-coil region" evidence="1">
    <location>
        <begin position="15"/>
        <end position="42"/>
    </location>
</feature>
<sequence length="169" mass="19817">MDISINNNNQQKEDLFELINLLEKVTDNIESLKAQITKSKLSSFFFILGLCVIIIFVYLICYIFDTLSFLPLINQPFSLIFSIVIILLVVFSFALGYYYYSRQIRKLYVSLRKEQTSLYKLLEFADEVKKLAFKECNFTVVEKAVIEVRLSRIEFGEKDMSREPKFSVN</sequence>
<gene>
    <name evidence="3" type="ORF">EZS27_026037</name>
</gene>
<keyword evidence="2" id="KW-0812">Transmembrane</keyword>
<dbReference type="EMBL" id="SNRY01002527">
    <property type="protein sequence ID" value="KAA6324659.1"/>
    <property type="molecule type" value="Genomic_DNA"/>
</dbReference>